<sequence length="320" mass="35760">MSIRSKASRGDDYHVRVSDGVKKDLFSGTDLKAQGVNKTWEIGKRNNPGADEVEVALQHLTADEGSQFSRNRQYSYVSQYTGAGWDTAYPQGSPLTGYLTTGAALANSGVNTRTMRSAITAASYFTKFAGNGDTSLPYTHVWLSGWRLDKNNVQVYWTTKPEVNVRYFMVERRLSNETRFRNRDSMSSKAVNGYSTTWLNYTMNDPNSYTGISYYRLRLVDYSGGISYTNIVAVGSKTDGYQLLLWPNPSARNFYVGVNGAAAVKYVVIWNVLGQMIHRELVNDRSIIPLHINLPGNYFVGFISHSGQLLETKKLVVTGD</sequence>
<accession>A0A1V9FHU0</accession>
<dbReference type="AlphaFoldDB" id="A0A1V9FHU0"/>
<reference evidence="1 2" key="1">
    <citation type="submission" date="2016-03" db="EMBL/GenBank/DDBJ databases">
        <title>Niastella vici sp. nov., isolated from farmland soil.</title>
        <authorList>
            <person name="Chen L."/>
            <person name="Wang D."/>
            <person name="Yang S."/>
            <person name="Wang G."/>
        </authorList>
    </citation>
    <scope>NUCLEOTIDE SEQUENCE [LARGE SCALE GENOMIC DNA]</scope>
    <source>
        <strain evidence="1 2">DJ57</strain>
    </source>
</reference>
<dbReference type="Proteomes" id="UP000192796">
    <property type="component" value="Unassembled WGS sequence"/>
</dbReference>
<gene>
    <name evidence="1" type="ORF">A3860_39765</name>
</gene>
<protein>
    <recommendedName>
        <fullName evidence="3">Secretion system C-terminal sorting domain-containing protein</fullName>
    </recommendedName>
</protein>
<comment type="caution">
    <text evidence="1">The sequence shown here is derived from an EMBL/GenBank/DDBJ whole genome shotgun (WGS) entry which is preliminary data.</text>
</comment>
<proteinExistence type="predicted"/>
<dbReference type="EMBL" id="LVYD01000111">
    <property type="protein sequence ID" value="OQP57924.1"/>
    <property type="molecule type" value="Genomic_DNA"/>
</dbReference>
<name>A0A1V9FHU0_9BACT</name>
<evidence type="ECO:0000313" key="2">
    <source>
        <dbReference type="Proteomes" id="UP000192796"/>
    </source>
</evidence>
<dbReference type="STRING" id="1703345.A3860_39765"/>
<evidence type="ECO:0008006" key="3">
    <source>
        <dbReference type="Google" id="ProtNLM"/>
    </source>
</evidence>
<dbReference type="RefSeq" id="WP_081155510.1">
    <property type="nucleotide sequence ID" value="NZ_LVYD01000111.1"/>
</dbReference>
<dbReference type="NCBIfam" id="TIGR04183">
    <property type="entry name" value="Por_Secre_tail"/>
    <property type="match status" value="1"/>
</dbReference>
<dbReference type="OrthoDB" id="600763at2"/>
<dbReference type="InterPro" id="IPR026444">
    <property type="entry name" value="Secre_tail"/>
</dbReference>
<organism evidence="1 2">
    <name type="scientific">Niastella vici</name>
    <dbReference type="NCBI Taxonomy" id="1703345"/>
    <lineage>
        <taxon>Bacteria</taxon>
        <taxon>Pseudomonadati</taxon>
        <taxon>Bacteroidota</taxon>
        <taxon>Chitinophagia</taxon>
        <taxon>Chitinophagales</taxon>
        <taxon>Chitinophagaceae</taxon>
        <taxon>Niastella</taxon>
    </lineage>
</organism>
<keyword evidence="2" id="KW-1185">Reference proteome</keyword>
<evidence type="ECO:0000313" key="1">
    <source>
        <dbReference type="EMBL" id="OQP57924.1"/>
    </source>
</evidence>